<dbReference type="PANTHER" id="PTHR34512:SF30">
    <property type="entry name" value="OUTER MEMBRANE PROTEIN ASSEMBLY FACTOR BAMB"/>
    <property type="match status" value="1"/>
</dbReference>
<organism evidence="4 5">
    <name type="scientific">Streptomyces brevispora</name>
    <dbReference type="NCBI Taxonomy" id="887462"/>
    <lineage>
        <taxon>Bacteria</taxon>
        <taxon>Bacillati</taxon>
        <taxon>Actinomycetota</taxon>
        <taxon>Actinomycetes</taxon>
        <taxon>Kitasatosporales</taxon>
        <taxon>Streptomycetaceae</taxon>
        <taxon>Streptomyces</taxon>
    </lineage>
</organism>
<proteinExistence type="predicted"/>
<dbReference type="InterPro" id="IPR015943">
    <property type="entry name" value="WD40/YVTN_repeat-like_dom_sf"/>
</dbReference>
<evidence type="ECO:0000313" key="5">
    <source>
        <dbReference type="Proteomes" id="UP000318186"/>
    </source>
</evidence>
<comment type="caution">
    <text evidence="4">The sequence shown here is derived from an EMBL/GenBank/DDBJ whole genome shotgun (WGS) entry which is preliminary data.</text>
</comment>
<dbReference type="Pfam" id="PF00656">
    <property type="entry name" value="Peptidase_C14"/>
    <property type="match status" value="1"/>
</dbReference>
<dbReference type="InterPro" id="IPR002372">
    <property type="entry name" value="PQQ_rpt_dom"/>
</dbReference>
<dbReference type="InterPro" id="IPR011600">
    <property type="entry name" value="Pept_C14_caspase"/>
</dbReference>
<dbReference type="PANTHER" id="PTHR34512">
    <property type="entry name" value="CELL SURFACE PROTEIN"/>
    <property type="match status" value="1"/>
</dbReference>
<evidence type="ECO:0000259" key="2">
    <source>
        <dbReference type="Pfam" id="PF00656"/>
    </source>
</evidence>
<reference evidence="4 5" key="1">
    <citation type="submission" date="2019-06" db="EMBL/GenBank/DDBJ databases">
        <title>Sequencing the genomes of 1000 actinobacteria strains.</title>
        <authorList>
            <person name="Klenk H.-P."/>
        </authorList>
    </citation>
    <scope>NUCLEOTIDE SEQUENCE [LARGE SCALE GENOMIC DNA]</scope>
    <source>
        <strain evidence="4 5">DSM 42059</strain>
    </source>
</reference>
<name>A0A561V3N0_9ACTN</name>
<feature type="domain" description="Pyrrolo-quinoline quinone repeat" evidence="3">
    <location>
        <begin position="327"/>
        <end position="540"/>
    </location>
</feature>
<dbReference type="PROSITE" id="PS00018">
    <property type="entry name" value="EF_HAND_1"/>
    <property type="match status" value="1"/>
</dbReference>
<dbReference type="InterPro" id="IPR011047">
    <property type="entry name" value="Quinoprotein_ADH-like_sf"/>
</dbReference>
<sequence>MHRRPTKRALLIGVADYENDSGFSPLKAPLNDVHLLREVLEDPELGAFHSVSVLMNPSQRELSFEIANFLESAELDDTVLLYFSGHGKFPQRADQAYLAARDTWQKLMNGTGVSASFVRHQLEQCLARARVVILDCCSSGKFARGMLSKSGTVEHDVSREHFGEGTWVLSAGTGVEEAYEYRDSETGLHVSHFTKGIIEGIRTGQADRDQDGRVSVKDLYDFARAWTRKEVRKTKKKKQMPTLTQVETVGDVIISNFPRPARSPNPHSFTPAKKKNSVARRAILACSAIVATSGSVFFLADFPSGGQPGGDEGNGSPSASPRNEKSWVQNTGTSVGACATRGNEVYCIDLSSDKVYAFGAKTGKELWGYDLHRRAAIYAVPLIVNGTVYIPVYDSDTGGGLLAINAKSGSKRWFRELGKYDVSATATFSDDKVFVSDAADAYALNPATGEVAWKRPIGGGNNASPVGDNGGSVYVGGGYGDIYRLDVEDGSVVWKKKVDGGTPGQAVIANGEIYIGTETPQGSGKLYAFEPFEGEIKWSYATGAIISPPVVMGDLVYLQTETGRLEAVNRETHRPKWVRQVGGGGIGPLLAFSEDSLYVGGDDGFLRSIDFQSGTEKWSHAGNESVGIPTLWRDQVIFGSEGTLYSVDAKTGK</sequence>
<evidence type="ECO:0000256" key="1">
    <source>
        <dbReference type="SAM" id="MobiDB-lite"/>
    </source>
</evidence>
<dbReference type="SUPFAM" id="SSF52129">
    <property type="entry name" value="Caspase-like"/>
    <property type="match status" value="1"/>
</dbReference>
<dbReference type="SUPFAM" id="SSF50998">
    <property type="entry name" value="Quinoprotein alcohol dehydrogenase-like"/>
    <property type="match status" value="2"/>
</dbReference>
<dbReference type="Proteomes" id="UP000318186">
    <property type="component" value="Unassembled WGS sequence"/>
</dbReference>
<dbReference type="Pfam" id="PF13360">
    <property type="entry name" value="PQQ_2"/>
    <property type="match status" value="1"/>
</dbReference>
<dbReference type="GO" id="GO:0006508">
    <property type="term" value="P:proteolysis"/>
    <property type="evidence" value="ECO:0007669"/>
    <property type="project" value="InterPro"/>
</dbReference>
<dbReference type="InterPro" id="IPR029030">
    <property type="entry name" value="Caspase-like_dom_sf"/>
</dbReference>
<feature type="compositionally biased region" description="Polar residues" evidence="1">
    <location>
        <begin position="315"/>
        <end position="328"/>
    </location>
</feature>
<dbReference type="InterPro" id="IPR018247">
    <property type="entry name" value="EF_Hand_1_Ca_BS"/>
</dbReference>
<dbReference type="EMBL" id="VIWW01000001">
    <property type="protein sequence ID" value="TWG06225.1"/>
    <property type="molecule type" value="Genomic_DNA"/>
</dbReference>
<evidence type="ECO:0000259" key="3">
    <source>
        <dbReference type="Pfam" id="PF13360"/>
    </source>
</evidence>
<feature type="domain" description="Peptidase C14 caspase" evidence="2">
    <location>
        <begin position="7"/>
        <end position="246"/>
    </location>
</feature>
<protein>
    <submittedName>
        <fullName evidence="4">Outer membrane protein assembly factor BamB</fullName>
    </submittedName>
</protein>
<dbReference type="SMART" id="SM00564">
    <property type="entry name" value="PQQ"/>
    <property type="match status" value="7"/>
</dbReference>
<evidence type="ECO:0000313" key="4">
    <source>
        <dbReference type="EMBL" id="TWG06225.1"/>
    </source>
</evidence>
<dbReference type="NCBIfam" id="NF047832">
    <property type="entry name" value="caspase_w_EACC1"/>
    <property type="match status" value="1"/>
</dbReference>
<accession>A0A561V3N0</accession>
<feature type="region of interest" description="Disordered" evidence="1">
    <location>
        <begin position="307"/>
        <end position="328"/>
    </location>
</feature>
<dbReference type="AlphaFoldDB" id="A0A561V3N0"/>
<dbReference type="GO" id="GO:0004197">
    <property type="term" value="F:cysteine-type endopeptidase activity"/>
    <property type="evidence" value="ECO:0007669"/>
    <property type="project" value="InterPro"/>
</dbReference>
<dbReference type="Gene3D" id="2.130.10.10">
    <property type="entry name" value="YVTN repeat-like/Quinoprotein amine dehydrogenase"/>
    <property type="match status" value="2"/>
</dbReference>
<dbReference type="InterPro" id="IPR018391">
    <property type="entry name" value="PQQ_b-propeller_rpt"/>
</dbReference>
<gene>
    <name evidence="4" type="ORF">FHX80_114720</name>
</gene>
<dbReference type="Gene3D" id="3.40.50.1460">
    <property type="match status" value="1"/>
</dbReference>